<dbReference type="InterPro" id="IPR036397">
    <property type="entry name" value="RNaseH_sf"/>
</dbReference>
<dbReference type="Proteomes" id="UP000663852">
    <property type="component" value="Unassembled WGS sequence"/>
</dbReference>
<keyword evidence="4" id="KW-1185">Reference proteome</keyword>
<protein>
    <submittedName>
        <fullName evidence="2">Uncharacterized protein</fullName>
    </submittedName>
</protein>
<feature type="compositionally biased region" description="Basic residues" evidence="1">
    <location>
        <begin position="89"/>
        <end position="98"/>
    </location>
</feature>
<proteinExistence type="predicted"/>
<comment type="caution">
    <text evidence="2">The sequence shown here is derived from an EMBL/GenBank/DDBJ whole genome shotgun (WGS) entry which is preliminary data.</text>
</comment>
<name>A0A815R435_ADIRI</name>
<evidence type="ECO:0000256" key="1">
    <source>
        <dbReference type="SAM" id="MobiDB-lite"/>
    </source>
</evidence>
<dbReference type="GO" id="GO:0003676">
    <property type="term" value="F:nucleic acid binding"/>
    <property type="evidence" value="ECO:0007669"/>
    <property type="project" value="InterPro"/>
</dbReference>
<dbReference type="EMBL" id="CAJNOR010006393">
    <property type="protein sequence ID" value="CAF1594105.1"/>
    <property type="molecule type" value="Genomic_DNA"/>
</dbReference>
<dbReference type="AlphaFoldDB" id="A0A815R435"/>
<organism evidence="2 5">
    <name type="scientific">Adineta ricciae</name>
    <name type="common">Rotifer</name>
    <dbReference type="NCBI Taxonomy" id="249248"/>
    <lineage>
        <taxon>Eukaryota</taxon>
        <taxon>Metazoa</taxon>
        <taxon>Spiralia</taxon>
        <taxon>Gnathifera</taxon>
        <taxon>Rotifera</taxon>
        <taxon>Eurotatoria</taxon>
        <taxon>Bdelloidea</taxon>
        <taxon>Adinetida</taxon>
        <taxon>Adinetidae</taxon>
        <taxon>Adineta</taxon>
    </lineage>
</organism>
<gene>
    <name evidence="2" type="ORF">EDS130_LOCUS40747</name>
    <name evidence="3" type="ORF">XAT740_LOCUS46893</name>
</gene>
<dbReference type="EMBL" id="CAJNOJ010000504">
    <property type="protein sequence ID" value="CAF1470273.1"/>
    <property type="molecule type" value="Genomic_DNA"/>
</dbReference>
<evidence type="ECO:0000313" key="3">
    <source>
        <dbReference type="EMBL" id="CAF1594105.1"/>
    </source>
</evidence>
<feature type="region of interest" description="Disordered" evidence="1">
    <location>
        <begin position="74"/>
        <end position="98"/>
    </location>
</feature>
<sequence>MTCNESDIESISDDDDEIYMNQLTGLVEGEIIHIQAVTVGGEGGSIEVIRSDHDESIEQNQHQQHVELNETPQNQIKRRKKRSAEAKTKYNRRHNQQRRTYRYNYPSRRLLHQPLKSEIHISDRLRLCDWLKGWTEEDFLHLAPSDEFYVWTVRKPNYENDRIWAKNVEDIEDDERYREMVKNQACIGICIIFTAKKMHRVIKDKGESWTGEYFRGIILMQHVFSFLTDEENVIDLDNVIFVPDKARCMRANMTQHLIRDNNIEFWGNDIWPGNSPDLNTVEHIGSIIKDEVEQKMLSKTGHNR</sequence>
<dbReference type="Gene3D" id="3.30.420.10">
    <property type="entry name" value="Ribonuclease H-like superfamily/Ribonuclease H"/>
    <property type="match status" value="1"/>
</dbReference>
<evidence type="ECO:0000313" key="4">
    <source>
        <dbReference type="Proteomes" id="UP000663828"/>
    </source>
</evidence>
<accession>A0A815R435</accession>
<reference evidence="2" key="1">
    <citation type="submission" date="2021-02" db="EMBL/GenBank/DDBJ databases">
        <authorList>
            <person name="Nowell W R."/>
        </authorList>
    </citation>
    <scope>NUCLEOTIDE SEQUENCE</scope>
</reference>
<dbReference type="OrthoDB" id="4843387at2759"/>
<evidence type="ECO:0000313" key="2">
    <source>
        <dbReference type="EMBL" id="CAF1470273.1"/>
    </source>
</evidence>
<dbReference type="Proteomes" id="UP000663828">
    <property type="component" value="Unassembled WGS sequence"/>
</dbReference>
<evidence type="ECO:0000313" key="5">
    <source>
        <dbReference type="Proteomes" id="UP000663852"/>
    </source>
</evidence>